<evidence type="ECO:0000313" key="5">
    <source>
        <dbReference type="Proteomes" id="UP000828251"/>
    </source>
</evidence>
<comment type="similarity">
    <text evidence="1">Belongs to the PC-esterase family. TBL subfamily.</text>
</comment>
<keyword evidence="2" id="KW-0812">Transmembrane</keyword>
<keyword evidence="5" id="KW-1185">Reference proteome</keyword>
<dbReference type="GO" id="GO:0016740">
    <property type="term" value="F:transferase activity"/>
    <property type="evidence" value="ECO:0007669"/>
    <property type="project" value="InterPro"/>
</dbReference>
<protein>
    <recommendedName>
        <fullName evidence="3">Trichome birefringence-like C-terminal domain-containing protein</fullName>
    </recommendedName>
</protein>
<proteinExistence type="inferred from homology"/>
<dbReference type="Pfam" id="PF13839">
    <property type="entry name" value="PC-Esterase"/>
    <property type="match status" value="1"/>
</dbReference>
<name>A0A9D4A7X4_9ROSI</name>
<accession>A0A9D4A7X4</accession>
<dbReference type="OrthoDB" id="1740222at2759"/>
<organism evidence="4 5">
    <name type="scientific">Gossypium stocksii</name>
    <dbReference type="NCBI Taxonomy" id="47602"/>
    <lineage>
        <taxon>Eukaryota</taxon>
        <taxon>Viridiplantae</taxon>
        <taxon>Streptophyta</taxon>
        <taxon>Embryophyta</taxon>
        <taxon>Tracheophyta</taxon>
        <taxon>Spermatophyta</taxon>
        <taxon>Magnoliopsida</taxon>
        <taxon>eudicotyledons</taxon>
        <taxon>Gunneridae</taxon>
        <taxon>Pentapetalae</taxon>
        <taxon>rosids</taxon>
        <taxon>malvids</taxon>
        <taxon>Malvales</taxon>
        <taxon>Malvaceae</taxon>
        <taxon>Malvoideae</taxon>
        <taxon>Gossypium</taxon>
    </lineage>
</organism>
<sequence length="105" mass="11496">MELEANVIFTKENGCLMHLTLFTIQVIVLSYIKNSIAKTMVDLTVSIKTLDGNPPHATCQGDSLGLNQWQSLTCLLHTATPQDPYVSQRVAGISTFSFPVRGLSD</sequence>
<gene>
    <name evidence="4" type="ORF">J1N35_019263</name>
</gene>
<evidence type="ECO:0000256" key="2">
    <source>
        <dbReference type="SAM" id="Phobius"/>
    </source>
</evidence>
<feature type="domain" description="Trichome birefringence-like C-terminal" evidence="3">
    <location>
        <begin position="61"/>
        <end position="99"/>
    </location>
</feature>
<keyword evidence="2" id="KW-0472">Membrane</keyword>
<keyword evidence="2" id="KW-1133">Transmembrane helix</keyword>
<evidence type="ECO:0000313" key="4">
    <source>
        <dbReference type="EMBL" id="KAH1092006.1"/>
    </source>
</evidence>
<evidence type="ECO:0000256" key="1">
    <source>
        <dbReference type="ARBA" id="ARBA00007727"/>
    </source>
</evidence>
<dbReference type="EMBL" id="JAIQCV010000006">
    <property type="protein sequence ID" value="KAH1092006.1"/>
    <property type="molecule type" value="Genomic_DNA"/>
</dbReference>
<dbReference type="AlphaFoldDB" id="A0A9D4A7X4"/>
<feature type="transmembrane region" description="Helical" evidence="2">
    <location>
        <begin position="16"/>
        <end position="32"/>
    </location>
</feature>
<dbReference type="InterPro" id="IPR026057">
    <property type="entry name" value="TBL_C"/>
</dbReference>
<reference evidence="4 5" key="1">
    <citation type="journal article" date="2021" name="Plant Biotechnol. J.">
        <title>Multi-omics assisted identification of the key and species-specific regulatory components of drought-tolerant mechanisms in Gossypium stocksii.</title>
        <authorList>
            <person name="Yu D."/>
            <person name="Ke L."/>
            <person name="Zhang D."/>
            <person name="Wu Y."/>
            <person name="Sun Y."/>
            <person name="Mei J."/>
            <person name="Sun J."/>
            <person name="Sun Y."/>
        </authorList>
    </citation>
    <scope>NUCLEOTIDE SEQUENCE [LARGE SCALE GENOMIC DNA]</scope>
    <source>
        <strain evidence="5">cv. E1</strain>
        <tissue evidence="4">Leaf</tissue>
    </source>
</reference>
<evidence type="ECO:0000259" key="3">
    <source>
        <dbReference type="Pfam" id="PF13839"/>
    </source>
</evidence>
<dbReference type="Proteomes" id="UP000828251">
    <property type="component" value="Unassembled WGS sequence"/>
</dbReference>
<comment type="caution">
    <text evidence="4">The sequence shown here is derived from an EMBL/GenBank/DDBJ whole genome shotgun (WGS) entry which is preliminary data.</text>
</comment>